<dbReference type="OrthoDB" id="10032790at2759"/>
<dbReference type="SUPFAM" id="SSF54928">
    <property type="entry name" value="RNA-binding domain, RBD"/>
    <property type="match status" value="2"/>
</dbReference>
<comment type="similarity">
    <text evidence="1">Belongs to the glycosyltransferase group 1 family. Glycosyltransferase 4 subfamily.</text>
</comment>
<evidence type="ECO:0000256" key="5">
    <source>
        <dbReference type="ARBA" id="ARBA00022884"/>
    </source>
</evidence>
<dbReference type="GO" id="GO:0003723">
    <property type="term" value="F:RNA binding"/>
    <property type="evidence" value="ECO:0007669"/>
    <property type="project" value="UniProtKB-UniRule"/>
</dbReference>
<sequence length="775" mass="86664">MWAPQHMRKIFVGGIDYTTTDETLKSHFSKYGEVVDAVVMKDPATNRSRGFGFVTFVSPDHVDAAQKARPHKVDGRLVETKRAVPRSDGNTSLIPLPNHPDATHTRIFIGGLPQDVKEDDLENYFALFGSVTCVNIMYDKSSGRHRGFAFVDFNDYDPVDKVLLTRNHIIKGRPIDVKKAISKSDIGKLKALMSGVVTPETAALALGSNLNTMTNNILQKNVNNMQGLPVVNMNSNNENGNNGNPAAVGSYTNVYSVKRVVDNYTDHLEVSKKSKLEVTAGPSTSTQNSNLTNGNNINTNIPGGILPGMIPPFGPLGHPFLQRLNLSHIPGFSAQLRSGWQYSVSSNAEVLRNTAGALCSEPSGAPAIAGIMPPIPGTTDSDGESDVSLEEQVMETDDGMLSTSPSGGISEAWKITRSEDKWSPNAIVLILEPFYGGSHKQLIVTLQSDETLLSPDDLSLFILPSKKWHWKARTSALYFYQKIPQEHNLRVLFASSTLNLCELVSLRPDLAALKKILYFHENQLVYPIRKEKHRDFQYGYNQILSCLVADQIVFNSQYNLESFLREIPRHIKRQPGLRPDPGPIVLYFPVSITHKTRSPKDALEPLHIIWPHRWEHDKDPDTFFQVLYQLTEAGLNFRLSVLGESFAEAPPVFSEARVKLSNFIHHWGYAENKEKYWEILHCGDVVVSTAHHEFFGVAMLEAVGAGCFPLCPNRLVYPEIFPQDCLYNTTQQLQKSLAQWCTRPQLVRSKKVNLDLNNFSWKTLRSQYEKLVKGK</sequence>
<protein>
    <recommendedName>
        <fullName evidence="7">tRNA-queuosine alpha-mannosyltransferase</fullName>
        <ecNumber evidence="6">2.4.1.110</ecNumber>
    </recommendedName>
</protein>
<gene>
    <name evidence="12" type="ORF">Anas_05684</name>
</gene>
<dbReference type="EC" id="2.4.1.110" evidence="6"/>
<dbReference type="InterPro" id="IPR051862">
    <property type="entry name" value="GT-like_domain_containing_1"/>
</dbReference>
<dbReference type="SUPFAM" id="SSF53756">
    <property type="entry name" value="UDP-Glycosyltransferase/glycogen phosphorylase"/>
    <property type="match status" value="1"/>
</dbReference>
<evidence type="ECO:0000256" key="10">
    <source>
        <dbReference type="SAM" id="MobiDB-lite"/>
    </source>
</evidence>
<dbReference type="PROSITE" id="PS50102">
    <property type="entry name" value="RRM"/>
    <property type="match status" value="2"/>
</dbReference>
<dbReference type="Gene3D" id="3.40.50.2000">
    <property type="entry name" value="Glycogen Phosphorylase B"/>
    <property type="match status" value="1"/>
</dbReference>
<dbReference type="SMART" id="SM00360">
    <property type="entry name" value="RRM"/>
    <property type="match status" value="2"/>
</dbReference>
<feature type="compositionally biased region" description="Low complexity" evidence="10">
    <location>
        <begin position="282"/>
        <end position="296"/>
    </location>
</feature>
<dbReference type="GO" id="GO:0016438">
    <property type="term" value="F:tRNA-queuosine(34) beta-mannosyltransferase activity"/>
    <property type="evidence" value="ECO:0007669"/>
    <property type="project" value="UniProtKB-EC"/>
</dbReference>
<organism evidence="12 13">
    <name type="scientific">Armadillidium nasatum</name>
    <dbReference type="NCBI Taxonomy" id="96803"/>
    <lineage>
        <taxon>Eukaryota</taxon>
        <taxon>Metazoa</taxon>
        <taxon>Ecdysozoa</taxon>
        <taxon>Arthropoda</taxon>
        <taxon>Crustacea</taxon>
        <taxon>Multicrustacea</taxon>
        <taxon>Malacostraca</taxon>
        <taxon>Eumalacostraca</taxon>
        <taxon>Peracarida</taxon>
        <taxon>Isopoda</taxon>
        <taxon>Oniscidea</taxon>
        <taxon>Crinocheta</taxon>
        <taxon>Armadillidiidae</taxon>
        <taxon>Armadillidium</taxon>
    </lineage>
</organism>
<evidence type="ECO:0000256" key="9">
    <source>
        <dbReference type="PROSITE-ProRule" id="PRU00176"/>
    </source>
</evidence>
<proteinExistence type="inferred from homology"/>
<evidence type="ECO:0000313" key="13">
    <source>
        <dbReference type="Proteomes" id="UP000326759"/>
    </source>
</evidence>
<evidence type="ECO:0000256" key="7">
    <source>
        <dbReference type="ARBA" id="ARBA00044539"/>
    </source>
</evidence>
<feature type="region of interest" description="Disordered" evidence="10">
    <location>
        <begin position="277"/>
        <end position="296"/>
    </location>
</feature>
<evidence type="ECO:0000256" key="2">
    <source>
        <dbReference type="ARBA" id="ARBA00022676"/>
    </source>
</evidence>
<feature type="domain" description="RRM" evidence="11">
    <location>
        <begin position="8"/>
        <end position="85"/>
    </location>
</feature>
<keyword evidence="13" id="KW-1185">Reference proteome</keyword>
<evidence type="ECO:0000256" key="3">
    <source>
        <dbReference type="ARBA" id="ARBA00022679"/>
    </source>
</evidence>
<accession>A0A5N5SKV3</accession>
<comment type="caution">
    <text evidence="12">The sequence shown here is derived from an EMBL/GenBank/DDBJ whole genome shotgun (WGS) entry which is preliminary data.</text>
</comment>
<dbReference type="AlphaFoldDB" id="A0A5N5SKV3"/>
<dbReference type="PANTHER" id="PTHR13615:SF3">
    <property type="entry name" value="GLYCOSYLTRANSFERASE-LIKE DOMAIN-CONTAINING PROTEIN 1"/>
    <property type="match status" value="1"/>
</dbReference>
<keyword evidence="3 12" id="KW-0808">Transferase</keyword>
<reference evidence="12 13" key="1">
    <citation type="journal article" date="2019" name="PLoS Biol.">
        <title>Sex chromosomes control vertical transmission of feminizing Wolbachia symbionts in an isopod.</title>
        <authorList>
            <person name="Becking T."/>
            <person name="Chebbi M.A."/>
            <person name="Giraud I."/>
            <person name="Moumen B."/>
            <person name="Laverre T."/>
            <person name="Caubet Y."/>
            <person name="Peccoud J."/>
            <person name="Gilbert C."/>
            <person name="Cordaux R."/>
        </authorList>
    </citation>
    <scope>NUCLEOTIDE SEQUENCE [LARGE SCALE GENOMIC DNA]</scope>
    <source>
        <strain evidence="12">ANa2</strain>
        <tissue evidence="12">Whole body excluding digestive tract and cuticle</tissue>
    </source>
</reference>
<dbReference type="CDD" id="cd01635">
    <property type="entry name" value="Glycosyltransferase_GTB-type"/>
    <property type="match status" value="1"/>
</dbReference>
<dbReference type="GO" id="GO:0098687">
    <property type="term" value="C:chromosomal region"/>
    <property type="evidence" value="ECO:0007669"/>
    <property type="project" value="UniProtKB-ARBA"/>
</dbReference>
<comment type="catalytic activity">
    <reaction evidence="8">
        <text>queuosine(34) in tRNA(Asp) + GDP-alpha-D-mannose = O-4''-alpha-D-mannosylqueuosine(34) in tRNA(Asp) + GDP + H(+)</text>
        <dbReference type="Rhea" id="RHEA:12885"/>
        <dbReference type="Rhea" id="RHEA-COMP:18572"/>
        <dbReference type="Rhea" id="RHEA-COMP:18581"/>
        <dbReference type="ChEBI" id="CHEBI:15378"/>
        <dbReference type="ChEBI" id="CHEBI:57527"/>
        <dbReference type="ChEBI" id="CHEBI:58189"/>
        <dbReference type="ChEBI" id="CHEBI:194431"/>
        <dbReference type="ChEBI" id="CHEBI:194442"/>
        <dbReference type="EC" id="2.4.1.110"/>
    </reaction>
    <physiologicalReaction direction="left-to-right" evidence="8">
        <dbReference type="Rhea" id="RHEA:12886"/>
    </physiologicalReaction>
</comment>
<keyword evidence="2" id="KW-0328">Glycosyltransferase</keyword>
<evidence type="ECO:0000256" key="1">
    <source>
        <dbReference type="ARBA" id="ARBA00009481"/>
    </source>
</evidence>
<keyword evidence="4" id="KW-0677">Repeat</keyword>
<dbReference type="PANTHER" id="PTHR13615">
    <property type="entry name" value="GLYCOSYLTRANSFERASE-LIKE 1"/>
    <property type="match status" value="1"/>
</dbReference>
<dbReference type="EMBL" id="SEYY01023652">
    <property type="protein sequence ID" value="KAB7494715.1"/>
    <property type="molecule type" value="Genomic_DNA"/>
</dbReference>
<evidence type="ECO:0000256" key="6">
    <source>
        <dbReference type="ARBA" id="ARBA00044517"/>
    </source>
</evidence>
<name>A0A5N5SKV3_9CRUS</name>
<feature type="domain" description="RRM" evidence="11">
    <location>
        <begin position="105"/>
        <end position="182"/>
    </location>
</feature>
<evidence type="ECO:0000313" key="12">
    <source>
        <dbReference type="EMBL" id="KAB7494715.1"/>
    </source>
</evidence>
<dbReference type="InterPro" id="IPR001296">
    <property type="entry name" value="Glyco_trans_1"/>
</dbReference>
<dbReference type="InterPro" id="IPR000504">
    <property type="entry name" value="RRM_dom"/>
</dbReference>
<dbReference type="Gene3D" id="3.30.70.330">
    <property type="match status" value="2"/>
</dbReference>
<dbReference type="InterPro" id="IPR012677">
    <property type="entry name" value="Nucleotide-bd_a/b_plait_sf"/>
</dbReference>
<dbReference type="InterPro" id="IPR022701">
    <property type="entry name" value="QTMAN_N"/>
</dbReference>
<keyword evidence="5 9" id="KW-0694">RNA-binding</keyword>
<dbReference type="InterPro" id="IPR035979">
    <property type="entry name" value="RBD_domain_sf"/>
</dbReference>
<dbReference type="FunFam" id="3.30.70.330:FF:000040">
    <property type="entry name" value="Heterogeneous nuclear ribonucleoprotein A2/B1"/>
    <property type="match status" value="1"/>
</dbReference>
<dbReference type="Pfam" id="PF00534">
    <property type="entry name" value="Glycos_transf_1"/>
    <property type="match status" value="1"/>
</dbReference>
<evidence type="ECO:0000259" key="11">
    <source>
        <dbReference type="PROSITE" id="PS50102"/>
    </source>
</evidence>
<evidence type="ECO:0000256" key="4">
    <source>
        <dbReference type="ARBA" id="ARBA00022737"/>
    </source>
</evidence>
<evidence type="ECO:0000256" key="8">
    <source>
        <dbReference type="ARBA" id="ARBA00048439"/>
    </source>
</evidence>
<dbReference type="Pfam" id="PF00076">
    <property type="entry name" value="RRM_1"/>
    <property type="match status" value="2"/>
</dbReference>
<dbReference type="Proteomes" id="UP000326759">
    <property type="component" value="Unassembled WGS sequence"/>
</dbReference>
<dbReference type="Pfam" id="PF12038">
    <property type="entry name" value="QTMAN_N"/>
    <property type="match status" value="1"/>
</dbReference>